<reference evidence="1 2" key="1">
    <citation type="submission" date="2019-01" db="EMBL/GenBank/DDBJ databases">
        <title>Draft Genome and Complete Hox-Cluster Characterization of the Sterlet Sturgeon (Acipenser ruthenus).</title>
        <authorList>
            <person name="Wei Q."/>
        </authorList>
    </citation>
    <scope>NUCLEOTIDE SEQUENCE [LARGE SCALE GENOMIC DNA]</scope>
    <source>
        <strain evidence="1">WHYD16114868_AA</strain>
        <tissue evidence="1">Blood</tissue>
    </source>
</reference>
<accession>A0A444TYM7</accession>
<gene>
    <name evidence="1" type="ORF">EOD39_10086</name>
</gene>
<name>A0A444TYM7_ACIRT</name>
<dbReference type="PANTHER" id="PTHR46880">
    <property type="entry name" value="RAS-ASSOCIATING DOMAIN-CONTAINING PROTEIN"/>
    <property type="match status" value="1"/>
</dbReference>
<evidence type="ECO:0008006" key="3">
    <source>
        <dbReference type="Google" id="ProtNLM"/>
    </source>
</evidence>
<keyword evidence="2" id="KW-1185">Reference proteome</keyword>
<evidence type="ECO:0000313" key="2">
    <source>
        <dbReference type="Proteomes" id="UP000289886"/>
    </source>
</evidence>
<sequence>MVNKEVSLFNKIKILIPSVWQRPLPDFYGEDRVRELNICFSGVKQEYRDFKEQPELHVQQILLKLTNAVDTLAVSNAECERGFSEINDIVTPLRKRLTIEHVSSQIFISLVGPPLNSWASTKYVKKWKKRSHKEQAP</sequence>
<dbReference type="PANTHER" id="PTHR46880:SF8">
    <property type="entry name" value="E3 SUMO-PROTEIN LIGASE KIAA1586"/>
    <property type="match status" value="1"/>
</dbReference>
<organism evidence="1 2">
    <name type="scientific">Acipenser ruthenus</name>
    <name type="common">Sterlet sturgeon</name>
    <dbReference type="NCBI Taxonomy" id="7906"/>
    <lineage>
        <taxon>Eukaryota</taxon>
        <taxon>Metazoa</taxon>
        <taxon>Chordata</taxon>
        <taxon>Craniata</taxon>
        <taxon>Vertebrata</taxon>
        <taxon>Euteleostomi</taxon>
        <taxon>Actinopterygii</taxon>
        <taxon>Chondrostei</taxon>
        <taxon>Acipenseriformes</taxon>
        <taxon>Acipenseridae</taxon>
        <taxon>Acipenser</taxon>
    </lineage>
</organism>
<proteinExistence type="predicted"/>
<dbReference type="Proteomes" id="UP000289886">
    <property type="component" value="Unassembled WGS sequence"/>
</dbReference>
<comment type="caution">
    <text evidence="1">The sequence shown here is derived from an EMBL/GenBank/DDBJ whole genome shotgun (WGS) entry which is preliminary data.</text>
</comment>
<dbReference type="AlphaFoldDB" id="A0A444TYM7"/>
<evidence type="ECO:0000313" key="1">
    <source>
        <dbReference type="EMBL" id="RXM28054.1"/>
    </source>
</evidence>
<dbReference type="EMBL" id="SCEB01215728">
    <property type="protein sequence ID" value="RXM28054.1"/>
    <property type="molecule type" value="Genomic_DNA"/>
</dbReference>
<protein>
    <recommendedName>
        <fullName evidence="3">HAT C-terminal dimerisation domain-containing protein</fullName>
    </recommendedName>
</protein>